<dbReference type="PROSITE" id="PS51257">
    <property type="entry name" value="PROKAR_LIPOPROTEIN"/>
    <property type="match status" value="1"/>
</dbReference>
<evidence type="ECO:0000256" key="1">
    <source>
        <dbReference type="SAM" id="SignalP"/>
    </source>
</evidence>
<keyword evidence="1" id="KW-0732">Signal</keyword>
<dbReference type="Proteomes" id="UP001335100">
    <property type="component" value="Unassembled WGS sequence"/>
</dbReference>
<organism evidence="2 3">
    <name type="scientific">Pseudomonas ulcerans</name>
    <dbReference type="NCBI Taxonomy" id="3115852"/>
    <lineage>
        <taxon>Bacteria</taxon>
        <taxon>Pseudomonadati</taxon>
        <taxon>Pseudomonadota</taxon>
        <taxon>Gammaproteobacteria</taxon>
        <taxon>Pseudomonadales</taxon>
        <taxon>Pseudomonadaceae</taxon>
        <taxon>Pseudomonas</taxon>
    </lineage>
</organism>
<dbReference type="RefSeq" id="WP_330075971.1">
    <property type="nucleotide sequence ID" value="NZ_JAZDQJ010000022.1"/>
</dbReference>
<protein>
    <recommendedName>
        <fullName evidence="4">Lipoprotein</fullName>
    </recommendedName>
</protein>
<evidence type="ECO:0000313" key="2">
    <source>
        <dbReference type="EMBL" id="MEE1935218.1"/>
    </source>
</evidence>
<evidence type="ECO:0008006" key="4">
    <source>
        <dbReference type="Google" id="ProtNLM"/>
    </source>
</evidence>
<feature type="chain" id="PRO_5046906065" description="Lipoprotein" evidence="1">
    <location>
        <begin position="20"/>
        <end position="269"/>
    </location>
</feature>
<evidence type="ECO:0000313" key="3">
    <source>
        <dbReference type="Proteomes" id="UP001335100"/>
    </source>
</evidence>
<name>A0ABU7HUP2_9PSED</name>
<feature type="signal peptide" evidence="1">
    <location>
        <begin position="1"/>
        <end position="19"/>
    </location>
</feature>
<sequence>MKYLLRSLALAIASASLGACSLVGAVAKEGALSLTERRGLQSFTLAGDLPANFGLRVTAWYYPVDVDALNCQTDNLYTGKSQPRYRGKRHDIPIEPVAKRSERNIPLKHYIGACEMNLVKVKMEIDGRFGAQSWQRTYADAIFYVHDSSNRATDNFDDKGHLQVDAQCTWLFQQSKAKSDLGEITKLLTCQGAGANLKFDQLPGKSVTLAVAVNPDERPYYRNTWIKFPNGWKPCLPKEGGWIKCQEPPLFKIFKMNGQTCTVYPGCTE</sequence>
<gene>
    <name evidence="2" type="ORF">V0R50_18465</name>
</gene>
<reference evidence="2 3" key="1">
    <citation type="submission" date="2024-01" db="EMBL/GenBank/DDBJ databases">
        <title>Unpublished Manusciprt.</title>
        <authorList>
            <person name="Duman M."/>
            <person name="Valdes E.G."/>
            <person name="Ajmi N."/>
            <person name="Altun S."/>
            <person name="Saticioglu I.B."/>
        </authorList>
    </citation>
    <scope>NUCLEOTIDE SEQUENCE [LARGE SCALE GENOMIC DNA]</scope>
    <source>
        <strain evidence="2 3">148P</strain>
    </source>
</reference>
<keyword evidence="3" id="KW-1185">Reference proteome</keyword>
<accession>A0ABU7HUP2</accession>
<proteinExistence type="predicted"/>
<comment type="caution">
    <text evidence="2">The sequence shown here is derived from an EMBL/GenBank/DDBJ whole genome shotgun (WGS) entry which is preliminary data.</text>
</comment>
<dbReference type="EMBL" id="JAZDQJ010000022">
    <property type="protein sequence ID" value="MEE1935218.1"/>
    <property type="molecule type" value="Genomic_DNA"/>
</dbReference>